<dbReference type="PANTHER" id="PTHR11695">
    <property type="entry name" value="ALCOHOL DEHYDROGENASE RELATED"/>
    <property type="match status" value="1"/>
</dbReference>
<dbReference type="InterPro" id="IPR050700">
    <property type="entry name" value="YIM1/Zinc_Alcohol_DH_Fams"/>
</dbReference>
<dbReference type="SUPFAM" id="SSF51735">
    <property type="entry name" value="NAD(P)-binding Rossmann-fold domains"/>
    <property type="match status" value="1"/>
</dbReference>
<dbReference type="GO" id="GO:0016491">
    <property type="term" value="F:oxidoreductase activity"/>
    <property type="evidence" value="ECO:0007669"/>
    <property type="project" value="InterPro"/>
</dbReference>
<keyword evidence="3" id="KW-1185">Reference proteome</keyword>
<dbReference type="InterPro" id="IPR036291">
    <property type="entry name" value="NAD(P)-bd_dom_sf"/>
</dbReference>
<dbReference type="Pfam" id="PF13602">
    <property type="entry name" value="ADH_zinc_N_2"/>
    <property type="match status" value="1"/>
</dbReference>
<gene>
    <name evidence="2" type="ORF">CLV71_1096</name>
</gene>
<dbReference type="Pfam" id="PF08240">
    <property type="entry name" value="ADH_N"/>
    <property type="match status" value="1"/>
</dbReference>
<dbReference type="SUPFAM" id="SSF50129">
    <property type="entry name" value="GroES-like"/>
    <property type="match status" value="1"/>
</dbReference>
<feature type="domain" description="Enoyl reductase (ER)" evidence="1">
    <location>
        <begin position="10"/>
        <end position="312"/>
    </location>
</feature>
<dbReference type="InterPro" id="IPR011032">
    <property type="entry name" value="GroES-like_sf"/>
</dbReference>
<dbReference type="CDD" id="cd08267">
    <property type="entry name" value="MDR1"/>
    <property type="match status" value="1"/>
</dbReference>
<evidence type="ECO:0000313" key="2">
    <source>
        <dbReference type="EMBL" id="TDV47771.1"/>
    </source>
</evidence>
<dbReference type="InterPro" id="IPR020843">
    <property type="entry name" value="ER"/>
</dbReference>
<sequence length="314" mass="33083">MKAMTQDRYGEPDVLELRDIDLPVPGPKEVLVRVRAAGVDQGTWHQVSGLPLLGRLAFGLRRPRFPVPGMDVAGVVEKVGAEVTDFHPGDEVFGVGRGTFAEYATARTLVPKPPNVTFEQAAAVAVSGCTALTALRDLEAGQCVLVIGAGGGVGSYAVQLAVAMGAEVTGVCGPRKLELVRSLGARKVIDYRAEDVTGEYDLVLDIAGSRPFPVLRSLLTPRGSLVLIGSEEGGRWIGALDRPFGALLRSPFTSQRLRAPISLENKASLVRLAGLLADGTVTPAVDRTFALPDAAAAITYLRDGNVRGKVVVVP</sequence>
<dbReference type="EMBL" id="SOCP01000009">
    <property type="protein sequence ID" value="TDV47771.1"/>
    <property type="molecule type" value="Genomic_DNA"/>
</dbReference>
<dbReference type="SMART" id="SM00829">
    <property type="entry name" value="PKS_ER"/>
    <property type="match status" value="1"/>
</dbReference>
<dbReference type="InterPro" id="IPR013154">
    <property type="entry name" value="ADH-like_N"/>
</dbReference>
<reference evidence="2 3" key="1">
    <citation type="submission" date="2019-03" db="EMBL/GenBank/DDBJ databases">
        <title>Genomic Encyclopedia of Archaeal and Bacterial Type Strains, Phase II (KMG-II): from individual species to whole genera.</title>
        <authorList>
            <person name="Goeker M."/>
        </authorList>
    </citation>
    <scope>NUCLEOTIDE SEQUENCE [LARGE SCALE GENOMIC DNA]</scope>
    <source>
        <strain evidence="2 3">DSM 45499</strain>
    </source>
</reference>
<evidence type="ECO:0000259" key="1">
    <source>
        <dbReference type="SMART" id="SM00829"/>
    </source>
</evidence>
<comment type="caution">
    <text evidence="2">The sequence shown here is derived from an EMBL/GenBank/DDBJ whole genome shotgun (WGS) entry which is preliminary data.</text>
</comment>
<name>A0A4V3FSK1_9PSEU</name>
<evidence type="ECO:0000313" key="3">
    <source>
        <dbReference type="Proteomes" id="UP000294927"/>
    </source>
</evidence>
<dbReference type="AlphaFoldDB" id="A0A4V3FSK1"/>
<dbReference type="Gene3D" id="3.40.50.720">
    <property type="entry name" value="NAD(P)-binding Rossmann-like Domain"/>
    <property type="match status" value="1"/>
</dbReference>
<organism evidence="2 3">
    <name type="scientific">Actinophytocola oryzae</name>
    <dbReference type="NCBI Taxonomy" id="502181"/>
    <lineage>
        <taxon>Bacteria</taxon>
        <taxon>Bacillati</taxon>
        <taxon>Actinomycetota</taxon>
        <taxon>Actinomycetes</taxon>
        <taxon>Pseudonocardiales</taxon>
        <taxon>Pseudonocardiaceae</taxon>
    </lineage>
</organism>
<accession>A0A4V3FSK1</accession>
<dbReference type="OrthoDB" id="3727682at2"/>
<protein>
    <submittedName>
        <fullName evidence="2">NADPH:quinone reductase-like Zn-dependent oxidoreductase</fullName>
    </submittedName>
</protein>
<dbReference type="RefSeq" id="WP_133905077.1">
    <property type="nucleotide sequence ID" value="NZ_SOCP01000009.1"/>
</dbReference>
<dbReference type="Gene3D" id="3.90.180.10">
    <property type="entry name" value="Medium-chain alcohol dehydrogenases, catalytic domain"/>
    <property type="match status" value="1"/>
</dbReference>
<proteinExistence type="predicted"/>
<dbReference type="PANTHER" id="PTHR11695:SF294">
    <property type="entry name" value="RETICULON-4-INTERACTING PROTEIN 1, MITOCHONDRIAL"/>
    <property type="match status" value="1"/>
</dbReference>
<dbReference type="Proteomes" id="UP000294927">
    <property type="component" value="Unassembled WGS sequence"/>
</dbReference>